<dbReference type="AlphaFoldDB" id="A0A6C0BJZ1"/>
<sequence>MSAKQVQFLLEVRNQIKLYHWQTYEHSRHMATDKVVSALDESIDMFVEVYMGKYGRPKMTGATGTFTLKNLSEKAAVAYLRSAIQFLQGPFSKTFDPKKDTDLINIRDEILADLNQLAYLFTLH</sequence>
<reference evidence="1" key="1">
    <citation type="journal article" date="2020" name="Nature">
        <title>Giant virus diversity and host interactions through global metagenomics.</title>
        <authorList>
            <person name="Schulz F."/>
            <person name="Roux S."/>
            <person name="Paez-Espino D."/>
            <person name="Jungbluth S."/>
            <person name="Walsh D.A."/>
            <person name="Denef V.J."/>
            <person name="McMahon K.D."/>
            <person name="Konstantinidis K.T."/>
            <person name="Eloe-Fadrosh E.A."/>
            <person name="Kyrpides N.C."/>
            <person name="Woyke T."/>
        </authorList>
    </citation>
    <scope>NUCLEOTIDE SEQUENCE</scope>
    <source>
        <strain evidence="1">GVMAG-M-3300013006-15</strain>
    </source>
</reference>
<evidence type="ECO:0000313" key="1">
    <source>
        <dbReference type="EMBL" id="QHS91728.1"/>
    </source>
</evidence>
<name>A0A6C0BJZ1_9ZZZZ</name>
<organism evidence="1">
    <name type="scientific">viral metagenome</name>
    <dbReference type="NCBI Taxonomy" id="1070528"/>
    <lineage>
        <taxon>unclassified sequences</taxon>
        <taxon>metagenomes</taxon>
        <taxon>organismal metagenomes</taxon>
    </lineage>
</organism>
<dbReference type="EMBL" id="MN739163">
    <property type="protein sequence ID" value="QHS91728.1"/>
    <property type="molecule type" value="Genomic_DNA"/>
</dbReference>
<proteinExistence type="predicted"/>
<dbReference type="Pfam" id="PF19174">
    <property type="entry name" value="DUF5856"/>
    <property type="match status" value="1"/>
</dbReference>
<accession>A0A6C0BJZ1</accession>
<protein>
    <submittedName>
        <fullName evidence="1">Uncharacterized protein</fullName>
    </submittedName>
</protein>
<dbReference type="InterPro" id="IPR043876">
    <property type="entry name" value="DUF5856"/>
</dbReference>